<gene>
    <name evidence="1" type="ORF">GGR21_003455</name>
</gene>
<dbReference type="GO" id="GO:0016746">
    <property type="term" value="F:acyltransferase activity"/>
    <property type="evidence" value="ECO:0007669"/>
    <property type="project" value="InterPro"/>
</dbReference>
<protein>
    <submittedName>
        <fullName evidence="1">3-oxoacyl-[acyl-carrier-protein] synthase III</fullName>
    </submittedName>
</protein>
<organism evidence="1 2">
    <name type="scientific">Dysgonomonas hofstadii</name>
    <dbReference type="NCBI Taxonomy" id="637886"/>
    <lineage>
        <taxon>Bacteria</taxon>
        <taxon>Pseudomonadati</taxon>
        <taxon>Bacteroidota</taxon>
        <taxon>Bacteroidia</taxon>
        <taxon>Bacteroidales</taxon>
        <taxon>Dysgonomonadaceae</taxon>
        <taxon>Dysgonomonas</taxon>
    </lineage>
</organism>
<evidence type="ECO:0000313" key="1">
    <source>
        <dbReference type="EMBL" id="MBB4037538.1"/>
    </source>
</evidence>
<sequence>MLINSVGYYIPETRIPNDYFTGVNGLTSDWIAQRTGMLSRSRASERETMDYMCSRKKCPACFTLRYQGSRPDRICFLYSL</sequence>
<dbReference type="SUPFAM" id="SSF53901">
    <property type="entry name" value="Thiolase-like"/>
    <property type="match status" value="1"/>
</dbReference>
<reference evidence="1 2" key="1">
    <citation type="submission" date="2020-08" db="EMBL/GenBank/DDBJ databases">
        <title>Genomic Encyclopedia of Type Strains, Phase IV (KMG-IV): sequencing the most valuable type-strain genomes for metagenomic binning, comparative biology and taxonomic classification.</title>
        <authorList>
            <person name="Goeker M."/>
        </authorList>
    </citation>
    <scope>NUCLEOTIDE SEQUENCE [LARGE SCALE GENOMIC DNA]</scope>
    <source>
        <strain evidence="1 2">DSM 104969</strain>
    </source>
</reference>
<dbReference type="AlphaFoldDB" id="A0A840CTN8"/>
<proteinExistence type="predicted"/>
<name>A0A840CTN8_9BACT</name>
<dbReference type="InterPro" id="IPR016039">
    <property type="entry name" value="Thiolase-like"/>
</dbReference>
<evidence type="ECO:0000313" key="2">
    <source>
        <dbReference type="Proteomes" id="UP000555103"/>
    </source>
</evidence>
<dbReference type="Gene3D" id="3.40.47.10">
    <property type="match status" value="1"/>
</dbReference>
<keyword evidence="2" id="KW-1185">Reference proteome</keyword>
<dbReference type="Proteomes" id="UP000555103">
    <property type="component" value="Unassembled WGS sequence"/>
</dbReference>
<accession>A0A840CTN8</accession>
<comment type="caution">
    <text evidence="1">The sequence shown here is derived from an EMBL/GenBank/DDBJ whole genome shotgun (WGS) entry which is preliminary data.</text>
</comment>
<dbReference type="EMBL" id="JACIEP010000014">
    <property type="protein sequence ID" value="MBB4037538.1"/>
    <property type="molecule type" value="Genomic_DNA"/>
</dbReference>